<keyword evidence="2" id="KW-1185">Reference proteome</keyword>
<evidence type="ECO:0000313" key="1">
    <source>
        <dbReference type="EMBL" id="KAF7841511.1"/>
    </source>
</evidence>
<protein>
    <submittedName>
        <fullName evidence="1">Uncharacterized protein</fullName>
    </submittedName>
</protein>
<name>A0A835CG33_9FABA</name>
<dbReference type="Proteomes" id="UP000634136">
    <property type="component" value="Unassembled WGS sequence"/>
</dbReference>
<sequence>MCNHTFDMYFLKSFEIQSHFSVQNVFKDDFTTLDAIKSPIRALNPLGFANTTQSDQFDSLVHQHV</sequence>
<proteinExistence type="predicted"/>
<reference evidence="1" key="1">
    <citation type="submission" date="2020-09" db="EMBL/GenBank/DDBJ databases">
        <title>Genome-Enabled Discovery of Anthraquinone Biosynthesis in Senna tora.</title>
        <authorList>
            <person name="Kang S.-H."/>
            <person name="Pandey R.P."/>
            <person name="Lee C.-M."/>
            <person name="Sim J.-S."/>
            <person name="Jeong J.-T."/>
            <person name="Choi B.-S."/>
            <person name="Jung M."/>
            <person name="Ginzburg D."/>
            <person name="Zhao K."/>
            <person name="Won S.Y."/>
            <person name="Oh T.-J."/>
            <person name="Yu Y."/>
            <person name="Kim N.-H."/>
            <person name="Lee O.R."/>
            <person name="Lee T.-H."/>
            <person name="Bashyal P."/>
            <person name="Kim T.-S."/>
            <person name="Lee W.-H."/>
            <person name="Kawkins C."/>
            <person name="Kim C.-K."/>
            <person name="Kim J.S."/>
            <person name="Ahn B.O."/>
            <person name="Rhee S.Y."/>
            <person name="Sohng J.K."/>
        </authorList>
    </citation>
    <scope>NUCLEOTIDE SEQUENCE</scope>
    <source>
        <tissue evidence="1">Leaf</tissue>
    </source>
</reference>
<comment type="caution">
    <text evidence="1">The sequence shown here is derived from an EMBL/GenBank/DDBJ whole genome shotgun (WGS) entry which is preliminary data.</text>
</comment>
<dbReference type="AlphaFoldDB" id="A0A835CG33"/>
<organism evidence="1 2">
    <name type="scientific">Senna tora</name>
    <dbReference type="NCBI Taxonomy" id="362788"/>
    <lineage>
        <taxon>Eukaryota</taxon>
        <taxon>Viridiplantae</taxon>
        <taxon>Streptophyta</taxon>
        <taxon>Embryophyta</taxon>
        <taxon>Tracheophyta</taxon>
        <taxon>Spermatophyta</taxon>
        <taxon>Magnoliopsida</taxon>
        <taxon>eudicotyledons</taxon>
        <taxon>Gunneridae</taxon>
        <taxon>Pentapetalae</taxon>
        <taxon>rosids</taxon>
        <taxon>fabids</taxon>
        <taxon>Fabales</taxon>
        <taxon>Fabaceae</taxon>
        <taxon>Caesalpinioideae</taxon>
        <taxon>Cassia clade</taxon>
        <taxon>Senna</taxon>
    </lineage>
</organism>
<accession>A0A835CG33</accession>
<dbReference type="EMBL" id="JAAIUW010000002">
    <property type="protein sequence ID" value="KAF7841511.1"/>
    <property type="molecule type" value="Genomic_DNA"/>
</dbReference>
<gene>
    <name evidence="1" type="ORF">G2W53_003809</name>
</gene>
<evidence type="ECO:0000313" key="2">
    <source>
        <dbReference type="Proteomes" id="UP000634136"/>
    </source>
</evidence>